<dbReference type="AlphaFoldDB" id="A0A3M7SA39"/>
<accession>A0A3M7SA39</accession>
<proteinExistence type="predicted"/>
<comment type="caution">
    <text evidence="1">The sequence shown here is derived from an EMBL/GenBank/DDBJ whole genome shotgun (WGS) entry which is preliminary data.</text>
</comment>
<organism evidence="1 2">
    <name type="scientific">Brachionus plicatilis</name>
    <name type="common">Marine rotifer</name>
    <name type="synonym">Brachionus muelleri</name>
    <dbReference type="NCBI Taxonomy" id="10195"/>
    <lineage>
        <taxon>Eukaryota</taxon>
        <taxon>Metazoa</taxon>
        <taxon>Spiralia</taxon>
        <taxon>Gnathifera</taxon>
        <taxon>Rotifera</taxon>
        <taxon>Eurotatoria</taxon>
        <taxon>Monogononta</taxon>
        <taxon>Pseudotrocha</taxon>
        <taxon>Ploima</taxon>
        <taxon>Brachionidae</taxon>
        <taxon>Brachionus</taxon>
    </lineage>
</organism>
<keyword evidence="2" id="KW-1185">Reference proteome</keyword>
<sequence length="60" mass="7211">MNSIQQNILKFNRPSIKPFVRLTLKNKDLQYDDFTANHEFLSSNFFTLIIEIIIIKQYFT</sequence>
<evidence type="ECO:0000313" key="2">
    <source>
        <dbReference type="Proteomes" id="UP000276133"/>
    </source>
</evidence>
<protein>
    <submittedName>
        <fullName evidence="1">Uncharacterized protein</fullName>
    </submittedName>
</protein>
<name>A0A3M7SA39_BRAPC</name>
<dbReference type="Proteomes" id="UP000276133">
    <property type="component" value="Unassembled WGS sequence"/>
</dbReference>
<gene>
    <name evidence="1" type="ORF">BpHYR1_043861</name>
</gene>
<reference evidence="1 2" key="1">
    <citation type="journal article" date="2018" name="Sci. Rep.">
        <title>Genomic signatures of local adaptation to the degree of environmental predictability in rotifers.</title>
        <authorList>
            <person name="Franch-Gras L."/>
            <person name="Hahn C."/>
            <person name="Garcia-Roger E.M."/>
            <person name="Carmona M.J."/>
            <person name="Serra M."/>
            <person name="Gomez A."/>
        </authorList>
    </citation>
    <scope>NUCLEOTIDE SEQUENCE [LARGE SCALE GENOMIC DNA]</scope>
    <source>
        <strain evidence="1">HYR1</strain>
    </source>
</reference>
<dbReference type="EMBL" id="REGN01001796">
    <property type="protein sequence ID" value="RNA32438.1"/>
    <property type="molecule type" value="Genomic_DNA"/>
</dbReference>
<evidence type="ECO:0000313" key="1">
    <source>
        <dbReference type="EMBL" id="RNA32438.1"/>
    </source>
</evidence>